<dbReference type="GO" id="GO:0071555">
    <property type="term" value="P:cell wall organization"/>
    <property type="evidence" value="ECO:0007669"/>
    <property type="project" value="TreeGrafter"/>
</dbReference>
<reference evidence="6 7" key="1">
    <citation type="journal article" date="2018" name="Mar. Genomics">
        <title>Complete genome sequence of Marinifilaceae bacterium strain SPP2, isolated from the Antarctic marine sediment.</title>
        <authorList>
            <person name="Watanabe M."/>
            <person name="Kojima H."/>
            <person name="Fukui M."/>
        </authorList>
    </citation>
    <scope>NUCLEOTIDE SEQUENCE [LARGE SCALE GENOMIC DNA]</scope>
    <source>
        <strain evidence="6 7">SPP2</strain>
    </source>
</reference>
<reference evidence="7" key="2">
    <citation type="journal article" date="2020" name="Antonie Van Leeuwenhoek">
        <title>Labilibaculum antarcticum sp. nov., a novel facultative anaerobic, psychrotorelant bacterium isolated from marine sediment of Antarctica.</title>
        <authorList>
            <person name="Watanabe M."/>
            <person name="Kojima H."/>
            <person name="Fukui M."/>
        </authorList>
    </citation>
    <scope>NUCLEOTIDE SEQUENCE [LARGE SCALE GENOMIC DNA]</scope>
    <source>
        <strain evidence="7">SPP2</strain>
    </source>
</reference>
<dbReference type="CDD" id="cd06575">
    <property type="entry name" value="PASTA_Pbp2x-like_2"/>
    <property type="match status" value="1"/>
</dbReference>
<keyword evidence="4" id="KW-0812">Transmembrane</keyword>
<evidence type="ECO:0000256" key="1">
    <source>
        <dbReference type="ARBA" id="ARBA00004370"/>
    </source>
</evidence>
<evidence type="ECO:0000256" key="4">
    <source>
        <dbReference type="SAM" id="Phobius"/>
    </source>
</evidence>
<name>A0A1Y1CJU7_9BACT</name>
<dbReference type="OrthoDB" id="9804124at2"/>
<evidence type="ECO:0000259" key="5">
    <source>
        <dbReference type="PROSITE" id="PS51178"/>
    </source>
</evidence>
<dbReference type="Gene3D" id="3.90.1310.10">
    <property type="entry name" value="Penicillin-binding protein 2a (Domain 2)"/>
    <property type="match status" value="1"/>
</dbReference>
<feature type="transmembrane region" description="Helical" evidence="4">
    <location>
        <begin position="12"/>
        <end position="35"/>
    </location>
</feature>
<gene>
    <name evidence="6" type="ORF">ALGA_2283</name>
</gene>
<keyword evidence="2" id="KW-0645">Protease</keyword>
<keyword evidence="2" id="KW-0378">Hydrolase</keyword>
<dbReference type="SMART" id="SM00740">
    <property type="entry name" value="PASTA"/>
    <property type="match status" value="1"/>
</dbReference>
<keyword evidence="4" id="KW-1133">Transmembrane helix</keyword>
<organism evidence="6 7">
    <name type="scientific">Labilibaculum antarcticum</name>
    <dbReference type="NCBI Taxonomy" id="1717717"/>
    <lineage>
        <taxon>Bacteria</taxon>
        <taxon>Pseudomonadati</taxon>
        <taxon>Bacteroidota</taxon>
        <taxon>Bacteroidia</taxon>
        <taxon>Marinilabiliales</taxon>
        <taxon>Marinifilaceae</taxon>
        <taxon>Labilibaculum</taxon>
    </lineage>
</organism>
<dbReference type="SUPFAM" id="SSF54184">
    <property type="entry name" value="Penicillin-binding protein 2x (pbp-2x), c-terminal domain"/>
    <property type="match status" value="1"/>
</dbReference>
<dbReference type="InterPro" id="IPR012338">
    <property type="entry name" value="Beta-lactam/transpept-like"/>
</dbReference>
<dbReference type="RefSeq" id="WP_096429458.1">
    <property type="nucleotide sequence ID" value="NZ_AP018042.1"/>
</dbReference>
<dbReference type="GO" id="GO:0004180">
    <property type="term" value="F:carboxypeptidase activity"/>
    <property type="evidence" value="ECO:0007669"/>
    <property type="project" value="UniProtKB-KW"/>
</dbReference>
<dbReference type="InterPro" id="IPR005543">
    <property type="entry name" value="PASTA_dom"/>
</dbReference>
<proteinExistence type="predicted"/>
<dbReference type="Pfam" id="PF00905">
    <property type="entry name" value="Transpeptidase"/>
    <property type="match status" value="1"/>
</dbReference>
<accession>A0A1Y1CJU7</accession>
<dbReference type="SUPFAM" id="SSF56519">
    <property type="entry name" value="Penicillin binding protein dimerisation domain"/>
    <property type="match status" value="1"/>
</dbReference>
<protein>
    <recommendedName>
        <fullName evidence="5">PASTA domain-containing protein</fullName>
    </recommendedName>
</protein>
<dbReference type="PANTHER" id="PTHR30627">
    <property type="entry name" value="PEPTIDOGLYCAN D,D-TRANSPEPTIDASE"/>
    <property type="match status" value="1"/>
</dbReference>
<sequence length="705" mass="79138">MPIKKDIIWRVGAIYTLVIIFAILIVGRVVALQLFEGDKWRSKAQSLSRRDVIVSANRGDICAADGRLLASSLPYYELRMDFQASGLTDSLFRSDVDSLALCLSRFFKDKSAKDYRNMLWKAKYRTKSNRYFLIHRKKINYIGLKKIKTFPLFRLGQNKGGLICEQENRRIQPHLNLANRTIGYLLDGQQNQQIGKVGIEGAFENDLKGVDGISIIQKMSGRWLPVNTVEPKDGNDLITTIDVNYQDVAESALEQQLIKYNADHGSVVLMEVKTGAVKAIANLGFDEASQSYKEDYNYAIGEATEPGSTFKLASIMALFEDGYVGPMDSVDTGNGVFSYYKEKMRDSHPGGFGKISVQEAFEKSSNVGISKLVNEHYKNKPRSFINRLYEFRLNEPLGLDIKGEGIPSIKYPDDPTWSGVSLPWMSIGYAVQQTPLQTLTFYNAVANNGKMMKPRFVKELRYHGDVIQTFDKEVLKSRICSGETLKNVRNLLEGVVLRGTARNLRNSNYTIAGKTGTAQIADKNKGYKVKVYQASFVGYFPADDPMYSCIVVINRPNKTKGFYGNQVAGPVFKTIADKVYAMSYSMHPIKPDDLDFEPKVPISLNGSKDDLNVVFDELNIEIANKDIQSDWVISSRKDSIIEYKYRIIKKFMVPNVKGMGVQDALYILENAGLKVMVKGVGSVTKQSIEPGSYFKKGDFIRIGLS</sequence>
<dbReference type="PANTHER" id="PTHR30627:SF1">
    <property type="entry name" value="PEPTIDOGLYCAN D,D-TRANSPEPTIDASE FTSI"/>
    <property type="match status" value="1"/>
</dbReference>
<dbReference type="EMBL" id="AP018042">
    <property type="protein sequence ID" value="BAX80615.1"/>
    <property type="molecule type" value="Genomic_DNA"/>
</dbReference>
<dbReference type="Pfam" id="PF03793">
    <property type="entry name" value="PASTA"/>
    <property type="match status" value="1"/>
</dbReference>
<evidence type="ECO:0000256" key="3">
    <source>
        <dbReference type="ARBA" id="ARBA00023136"/>
    </source>
</evidence>
<dbReference type="GO" id="GO:0008658">
    <property type="term" value="F:penicillin binding"/>
    <property type="evidence" value="ECO:0007669"/>
    <property type="project" value="InterPro"/>
</dbReference>
<dbReference type="SUPFAM" id="SSF56601">
    <property type="entry name" value="beta-lactamase/transpeptidase-like"/>
    <property type="match status" value="1"/>
</dbReference>
<dbReference type="Pfam" id="PF03717">
    <property type="entry name" value="PBP_dimer"/>
    <property type="match status" value="1"/>
</dbReference>
<dbReference type="InterPro" id="IPR005311">
    <property type="entry name" value="PBP_dimer"/>
</dbReference>
<dbReference type="AlphaFoldDB" id="A0A1Y1CJU7"/>
<dbReference type="GO" id="GO:0005886">
    <property type="term" value="C:plasma membrane"/>
    <property type="evidence" value="ECO:0007669"/>
    <property type="project" value="TreeGrafter"/>
</dbReference>
<feature type="domain" description="PASTA" evidence="5">
    <location>
        <begin position="647"/>
        <end position="705"/>
    </location>
</feature>
<keyword evidence="7" id="KW-1185">Reference proteome</keyword>
<dbReference type="Proteomes" id="UP000218267">
    <property type="component" value="Chromosome"/>
</dbReference>
<keyword evidence="2" id="KW-0121">Carboxypeptidase</keyword>
<dbReference type="KEGG" id="mbas:ALGA_2283"/>
<evidence type="ECO:0000313" key="7">
    <source>
        <dbReference type="Proteomes" id="UP000218267"/>
    </source>
</evidence>
<keyword evidence="3 4" id="KW-0472">Membrane</keyword>
<dbReference type="Gene3D" id="3.30.10.20">
    <property type="match status" value="1"/>
</dbReference>
<dbReference type="Gene3D" id="3.30.450.330">
    <property type="match status" value="1"/>
</dbReference>
<dbReference type="PROSITE" id="PS51178">
    <property type="entry name" value="PASTA"/>
    <property type="match status" value="1"/>
</dbReference>
<evidence type="ECO:0000256" key="2">
    <source>
        <dbReference type="ARBA" id="ARBA00022645"/>
    </source>
</evidence>
<dbReference type="Gene3D" id="3.40.710.10">
    <property type="entry name" value="DD-peptidase/beta-lactamase superfamily"/>
    <property type="match status" value="1"/>
</dbReference>
<evidence type="ECO:0000313" key="6">
    <source>
        <dbReference type="EMBL" id="BAX80615.1"/>
    </source>
</evidence>
<dbReference type="InterPro" id="IPR001460">
    <property type="entry name" value="PCN-bd_Tpept"/>
</dbReference>
<comment type="subcellular location">
    <subcellularLocation>
        <location evidence="1">Membrane</location>
    </subcellularLocation>
</comment>
<dbReference type="InterPro" id="IPR036138">
    <property type="entry name" value="PBP_dimer_sf"/>
</dbReference>
<dbReference type="InterPro" id="IPR050515">
    <property type="entry name" value="Beta-lactam/transpept"/>
</dbReference>